<dbReference type="Pfam" id="PF03009">
    <property type="entry name" value="GDPD"/>
    <property type="match status" value="1"/>
</dbReference>
<gene>
    <name evidence="2" type="ORF">DRJ33_03990</name>
</gene>
<evidence type="ECO:0000313" key="2">
    <source>
        <dbReference type="EMBL" id="RLE52372.1"/>
    </source>
</evidence>
<dbReference type="InterPro" id="IPR017946">
    <property type="entry name" value="PLC-like_Pdiesterase_TIM-brl"/>
</dbReference>
<proteinExistence type="predicted"/>
<dbReference type="GO" id="GO:0006629">
    <property type="term" value="P:lipid metabolic process"/>
    <property type="evidence" value="ECO:0007669"/>
    <property type="project" value="InterPro"/>
</dbReference>
<dbReference type="AlphaFoldDB" id="A0A497EZ99"/>
<dbReference type="Proteomes" id="UP000272051">
    <property type="component" value="Unassembled WGS sequence"/>
</dbReference>
<name>A0A497EZ99_9CREN</name>
<dbReference type="EMBL" id="QMQX01000056">
    <property type="protein sequence ID" value="RLE52372.1"/>
    <property type="molecule type" value="Genomic_DNA"/>
</dbReference>
<evidence type="ECO:0000259" key="1">
    <source>
        <dbReference type="PROSITE" id="PS51704"/>
    </source>
</evidence>
<dbReference type="InterPro" id="IPR030395">
    <property type="entry name" value="GP_PDE_dom"/>
</dbReference>
<comment type="caution">
    <text evidence="2">The sequence shown here is derived from an EMBL/GenBank/DDBJ whole genome shotgun (WGS) entry which is preliminary data.</text>
</comment>
<dbReference type="SUPFAM" id="SSF51695">
    <property type="entry name" value="PLC-like phosphodiesterases"/>
    <property type="match status" value="1"/>
</dbReference>
<dbReference type="PANTHER" id="PTHR46211:SF1">
    <property type="entry name" value="GLYCEROPHOSPHODIESTER PHOSPHODIESTERASE, CYTOPLASMIC"/>
    <property type="match status" value="1"/>
</dbReference>
<accession>A0A497EZ99</accession>
<feature type="domain" description="GP-PDE" evidence="1">
    <location>
        <begin position="2"/>
        <end position="225"/>
    </location>
</feature>
<dbReference type="GO" id="GO:0008081">
    <property type="term" value="F:phosphoric diester hydrolase activity"/>
    <property type="evidence" value="ECO:0007669"/>
    <property type="project" value="InterPro"/>
</dbReference>
<evidence type="ECO:0000313" key="3">
    <source>
        <dbReference type="Proteomes" id="UP000272051"/>
    </source>
</evidence>
<sequence length="234" mass="25889">MVFVIGHRGAKAYEPENTLRSLARALTFGVDAVEVDVRACKDGALVVIHDETVDRTTNGKGKVKDLTLNQLKRLDAGMGEKIPLLSEVLDFVKGKSMLLIEIKEKGIEDRVVKEVIDRDMLGDVVFISFYHTSIAKVKDLAPKSKTGIIFTCEPVDPADLAVKAKAEVLLPSYMTLTEHVVKKAHEKGLMVYTWVLNKPEEIIAALELGVDGFASDKPDLAVKYAKKQRTLLTW</sequence>
<dbReference type="PROSITE" id="PS51704">
    <property type="entry name" value="GP_PDE"/>
    <property type="match status" value="1"/>
</dbReference>
<dbReference type="Gene3D" id="3.20.20.190">
    <property type="entry name" value="Phosphatidylinositol (PI) phosphodiesterase"/>
    <property type="match status" value="1"/>
</dbReference>
<dbReference type="PANTHER" id="PTHR46211">
    <property type="entry name" value="GLYCEROPHOSPHORYL DIESTER PHOSPHODIESTERASE"/>
    <property type="match status" value="1"/>
</dbReference>
<organism evidence="2 3">
    <name type="scientific">Thermoproteota archaeon</name>
    <dbReference type="NCBI Taxonomy" id="2056631"/>
    <lineage>
        <taxon>Archaea</taxon>
        <taxon>Thermoproteota</taxon>
    </lineage>
</organism>
<reference evidence="2 3" key="1">
    <citation type="submission" date="2018-06" db="EMBL/GenBank/DDBJ databases">
        <title>Extensive metabolic versatility and redundancy in microbially diverse, dynamic hydrothermal sediments.</title>
        <authorList>
            <person name="Dombrowski N."/>
            <person name="Teske A."/>
            <person name="Baker B.J."/>
        </authorList>
    </citation>
    <scope>NUCLEOTIDE SEQUENCE [LARGE SCALE GENOMIC DNA]</scope>
    <source>
        <strain evidence="2">B34_G17</strain>
    </source>
</reference>
<protein>
    <submittedName>
        <fullName evidence="2">Glycerophosphodiester phosphodiesterase</fullName>
    </submittedName>
</protein>